<reference evidence="3 4" key="1">
    <citation type="submission" date="2024-02" db="EMBL/GenBank/DDBJ databases">
        <authorList>
            <person name="Chen Y."/>
            <person name="Shah S."/>
            <person name="Dougan E. K."/>
            <person name="Thang M."/>
            <person name="Chan C."/>
        </authorList>
    </citation>
    <scope>NUCLEOTIDE SEQUENCE [LARGE SCALE GENOMIC DNA]</scope>
</reference>
<name>A0ABP0QZ21_9DINO</name>
<evidence type="ECO:0000256" key="2">
    <source>
        <dbReference type="SAM" id="MobiDB-lite"/>
    </source>
</evidence>
<keyword evidence="1" id="KW-0677">Repeat</keyword>
<dbReference type="Proteomes" id="UP001642484">
    <property type="component" value="Unassembled WGS sequence"/>
</dbReference>
<evidence type="ECO:0008006" key="5">
    <source>
        <dbReference type="Google" id="ProtNLM"/>
    </source>
</evidence>
<proteinExistence type="predicted"/>
<feature type="region of interest" description="Disordered" evidence="2">
    <location>
        <begin position="40"/>
        <end position="62"/>
    </location>
</feature>
<keyword evidence="4" id="KW-1185">Reference proteome</keyword>
<dbReference type="InterPro" id="IPR011990">
    <property type="entry name" value="TPR-like_helical_dom_sf"/>
</dbReference>
<evidence type="ECO:0000313" key="4">
    <source>
        <dbReference type="Proteomes" id="UP001642484"/>
    </source>
</evidence>
<feature type="compositionally biased region" description="Basic and acidic residues" evidence="2">
    <location>
        <begin position="43"/>
        <end position="58"/>
    </location>
</feature>
<dbReference type="PANTHER" id="PTHR47447">
    <property type="entry name" value="OS03G0856100 PROTEIN"/>
    <property type="match status" value="1"/>
</dbReference>
<comment type="caution">
    <text evidence="3">The sequence shown here is derived from an EMBL/GenBank/DDBJ whole genome shotgun (WGS) entry which is preliminary data.</text>
</comment>
<organism evidence="3 4">
    <name type="scientific">Durusdinium trenchii</name>
    <dbReference type="NCBI Taxonomy" id="1381693"/>
    <lineage>
        <taxon>Eukaryota</taxon>
        <taxon>Sar</taxon>
        <taxon>Alveolata</taxon>
        <taxon>Dinophyceae</taxon>
        <taxon>Suessiales</taxon>
        <taxon>Symbiodiniaceae</taxon>
        <taxon>Durusdinium</taxon>
    </lineage>
</organism>
<protein>
    <recommendedName>
        <fullName evidence="5">Pentatricopeptide repeat-containing protein, chloroplastic</fullName>
    </recommendedName>
</protein>
<dbReference type="EMBL" id="CAXAMN010025195">
    <property type="protein sequence ID" value="CAK9093313.1"/>
    <property type="molecule type" value="Genomic_DNA"/>
</dbReference>
<dbReference type="Gene3D" id="1.25.40.10">
    <property type="entry name" value="Tetratricopeptide repeat domain"/>
    <property type="match status" value="2"/>
</dbReference>
<evidence type="ECO:0000256" key="1">
    <source>
        <dbReference type="ARBA" id="ARBA00022737"/>
    </source>
</evidence>
<dbReference type="PANTHER" id="PTHR47447:SF17">
    <property type="entry name" value="OS12G0638900 PROTEIN"/>
    <property type="match status" value="1"/>
</dbReference>
<evidence type="ECO:0000313" key="3">
    <source>
        <dbReference type="EMBL" id="CAK9093313.1"/>
    </source>
</evidence>
<gene>
    <name evidence="3" type="ORF">CCMP2556_LOCUS44602</name>
</gene>
<accession>A0ABP0QZ21</accession>
<sequence>MLFHLFKFRNLDGHLWDELSLLGSVLISLSLGATHSGRLAQSPREHLDSHGRDARCPRGSDGMGEWPERRHRSFSFRPLQGTESSEILVQTDFYQDLASRSYAAEGGPRAWSGLLALLFAAPQMRWRPAETALLRSSTVCVQVGRWERAIGLLQRFWTWTTQAVLDLVTQQQAEASLWQEAILLLGSLQNRGLQTPKHKTYSSWFLGAYGRAGHWPVSLEVFKASSPPKAQELLNQVSYELQRGQSWRDAVQLLANAAKRSVRTFVLAAEKVITTCRRSSMWPAALAVFGAFLSEGASPRHQTCSGVLRACEDGQQWKLAEEIFEQMRPRWWLQPHREAYNPLIGACQSASAWLASLTYLQQMTQEDLPPDLVGYSSTVRALLQSQREDQAMQLLKEMQLQRMDTSEFAPIVVTASLGSSSWGEALELLSRLQRSGNPVDAWLVTAAARDRTAETAPSAASCWQQNLAFLLETLAANQLELDLQALNVACGTTAGFNWQRAHDLLRDSLSESLQSDEATWSSCMGFVKAHAKEKEGGLSKGWIINRLIERERLRAKGQYQEADHQRRLLRTVGVEVDDPKRRWTSSDGRHGPCPRAHHLLVEEGHEVSSVMKRSWITNRLIERERFRRDKKFKEAEELNRFLRSLGIQVDECRRWWSSQDGRAGPRPNANDCIMPEETSCVEWSRAMWMFHQQRGVFQSQLLHRAALHATSREGGSWSTALTALREMPMQGIRVDIKSCNAALQTCGKGQLWSSVLNLLQWTHLSLLETDLVSSDAQVGSYSQATWWQHAMSHLVASRLSRQVDHALICYGIQVVSRAQQRMLASELKTICDVAPARQNQIRPLTASPPRQKDVPQLWGGVRTVNISCSG</sequence>